<dbReference type="PANTHER" id="PTHR42715">
    <property type="entry name" value="BETA-GLUCOSIDASE"/>
    <property type="match status" value="1"/>
</dbReference>
<evidence type="ECO:0000259" key="5">
    <source>
        <dbReference type="SMART" id="SM01217"/>
    </source>
</evidence>
<dbReference type="Proteomes" id="UP001595839">
    <property type="component" value="Unassembled WGS sequence"/>
</dbReference>
<dbReference type="EMBL" id="JBHSFK010000014">
    <property type="protein sequence ID" value="MFC4502182.1"/>
    <property type="molecule type" value="Genomic_DNA"/>
</dbReference>
<reference evidence="7" key="1">
    <citation type="journal article" date="2019" name="Int. J. Syst. Evol. Microbiol.">
        <title>The Global Catalogue of Microorganisms (GCM) 10K type strain sequencing project: providing services to taxonomists for standard genome sequencing and annotation.</title>
        <authorList>
            <consortium name="The Broad Institute Genomics Platform"/>
            <consortium name="The Broad Institute Genome Sequencing Center for Infectious Disease"/>
            <person name="Wu L."/>
            <person name="Ma J."/>
        </authorList>
    </citation>
    <scope>NUCLEOTIDE SEQUENCE [LARGE SCALE GENOMIC DNA]</scope>
    <source>
        <strain evidence="7">CGMCC 4.7177</strain>
    </source>
</reference>
<keyword evidence="2 4" id="KW-0378">Hydrolase</keyword>
<dbReference type="Gene3D" id="3.40.50.1700">
    <property type="entry name" value="Glycoside hydrolase family 3 C-terminal domain"/>
    <property type="match status" value="1"/>
</dbReference>
<comment type="caution">
    <text evidence="6">The sequence shown here is derived from an EMBL/GenBank/DDBJ whole genome shotgun (WGS) entry which is preliminary data.</text>
</comment>
<proteinExistence type="inferred from homology"/>
<dbReference type="SMART" id="SM01217">
    <property type="entry name" value="Fn3_like"/>
    <property type="match status" value="1"/>
</dbReference>
<dbReference type="InterPro" id="IPR002772">
    <property type="entry name" value="Glyco_hydro_3_C"/>
</dbReference>
<dbReference type="Pfam" id="PF14310">
    <property type="entry name" value="Fn3-like"/>
    <property type="match status" value="1"/>
</dbReference>
<keyword evidence="7" id="KW-1185">Reference proteome</keyword>
<dbReference type="GO" id="GO:0016787">
    <property type="term" value="F:hydrolase activity"/>
    <property type="evidence" value="ECO:0007669"/>
    <property type="project" value="UniProtKB-KW"/>
</dbReference>
<dbReference type="InterPro" id="IPR026891">
    <property type="entry name" value="Fn3-like"/>
</dbReference>
<evidence type="ECO:0000256" key="4">
    <source>
        <dbReference type="RuleBase" id="RU361161"/>
    </source>
</evidence>
<sequence length="805" mass="85467">MSNPHDLESRLESRIDKAIGALDLEAKVRLLTGATNLDLHPEPAIDLARVVTSDGPTGVRGARFTGGRVACQLPNTTLLAQHWDTAVAAEVGALLAEEAAAQRVHVVLGPTVNLHRTPLSGRLYEEFSEDPLLTGALATAYINALQEHGIAATLKHLVANEAETDRKTVNSLVDERTLREVYLLPFEMAVADANPWAVMAAYNQVNGTPATEHTGLITRLLKGEWGYEGLVMSDWHAATSTAGTADAGLDLIMPGPAGPWGEKLVAAVRGGEVPESAIDEKVRRLLRLADRVGAFGTERQWPSEGPTPDSPQRRAALRRLAAGGMTVLVNRASALPLPAEAKVAVIGRHATETVTQGAGSAEVRPPHVVSVADGLSQALGADRVSVVDGVEVRADPLTAAEGSLRDPETGEFGMRVTTRDGDGEVIESRHVGWSALFTRESPWVRSAATIELTAEVVLEETARMQVGVRGRGEWTFSAPGHYERVRLERVDDAGEVLRVPHRTVTLNVEPGARITAVATAEPDERLIGLAARVAPPPPAVAIGAATRAAREADVAVVVVGLTPEQETEEVDKITLALPGEQDALVAAVAAAAKRTVVVVNAATPVLMPWLDRVDAVLWAGLPGQEAGAAVAAALTGEVEPAGRLVTTFPAADGDGPVWSPVPVQGETSYGEGIAVGYRGWRAGPTEPRFWFGHGLGYTEWAYGEAELTVVDDTIRSVTVEVTNTGGRAGREVVQVYWQPEGEPVRLVGWTGVDLEAGRTTSVDVTVDARVLRRWRDGSWQRLPLTGEVLVARGLGDIRITLPAAH</sequence>
<organism evidence="6 7">
    <name type="scientific">Streptomyces vulcanius</name>
    <dbReference type="NCBI Taxonomy" id="1441876"/>
    <lineage>
        <taxon>Bacteria</taxon>
        <taxon>Bacillati</taxon>
        <taxon>Actinomycetota</taxon>
        <taxon>Actinomycetes</taxon>
        <taxon>Kitasatosporales</taxon>
        <taxon>Streptomycetaceae</taxon>
        <taxon>Streptomyces</taxon>
    </lineage>
</organism>
<dbReference type="Pfam" id="PF01915">
    <property type="entry name" value="Glyco_hydro_3_C"/>
    <property type="match status" value="1"/>
</dbReference>
<dbReference type="Gene3D" id="3.20.20.300">
    <property type="entry name" value="Glycoside hydrolase, family 3, N-terminal domain"/>
    <property type="match status" value="1"/>
</dbReference>
<keyword evidence="4" id="KW-0326">Glycosidase</keyword>
<evidence type="ECO:0000256" key="2">
    <source>
        <dbReference type="ARBA" id="ARBA00022801"/>
    </source>
</evidence>
<evidence type="ECO:0000256" key="3">
    <source>
        <dbReference type="ARBA" id="ARBA00023277"/>
    </source>
</evidence>
<dbReference type="InterPro" id="IPR001764">
    <property type="entry name" value="Glyco_hydro_3_N"/>
</dbReference>
<dbReference type="PROSITE" id="PS00775">
    <property type="entry name" value="GLYCOSYL_HYDROL_F3"/>
    <property type="match status" value="1"/>
</dbReference>
<evidence type="ECO:0000256" key="1">
    <source>
        <dbReference type="ARBA" id="ARBA00005336"/>
    </source>
</evidence>
<protein>
    <submittedName>
        <fullName evidence="6">Glycoside hydrolase family 3 C-terminal domain-containing protein</fullName>
    </submittedName>
</protein>
<dbReference type="InterPro" id="IPR013783">
    <property type="entry name" value="Ig-like_fold"/>
</dbReference>
<dbReference type="Pfam" id="PF00933">
    <property type="entry name" value="Glyco_hydro_3"/>
    <property type="match status" value="1"/>
</dbReference>
<dbReference type="Gene3D" id="2.60.40.10">
    <property type="entry name" value="Immunoglobulins"/>
    <property type="match status" value="1"/>
</dbReference>
<dbReference type="Gene3D" id="2.60.120.260">
    <property type="entry name" value="Galactose-binding domain-like"/>
    <property type="match status" value="1"/>
</dbReference>
<dbReference type="PRINTS" id="PR00133">
    <property type="entry name" value="GLHYDRLASE3"/>
</dbReference>
<dbReference type="PANTHER" id="PTHR42715:SF10">
    <property type="entry name" value="BETA-GLUCOSIDASE"/>
    <property type="match status" value="1"/>
</dbReference>
<dbReference type="InterPro" id="IPR017853">
    <property type="entry name" value="GH"/>
</dbReference>
<name>A0ABV9ATL9_9ACTN</name>
<evidence type="ECO:0000313" key="6">
    <source>
        <dbReference type="EMBL" id="MFC4502182.1"/>
    </source>
</evidence>
<dbReference type="InterPro" id="IPR050288">
    <property type="entry name" value="Cellulose_deg_GH3"/>
</dbReference>
<keyword evidence="3" id="KW-0119">Carbohydrate metabolism</keyword>
<dbReference type="SUPFAM" id="SSF51445">
    <property type="entry name" value="(Trans)glycosidases"/>
    <property type="match status" value="1"/>
</dbReference>
<feature type="domain" description="Fibronectin type III-like" evidence="5">
    <location>
        <begin position="731"/>
        <end position="794"/>
    </location>
</feature>
<comment type="similarity">
    <text evidence="1 4">Belongs to the glycosyl hydrolase 3 family.</text>
</comment>
<dbReference type="SUPFAM" id="SSF52279">
    <property type="entry name" value="Beta-D-glucan exohydrolase, C-terminal domain"/>
    <property type="match status" value="1"/>
</dbReference>
<accession>A0ABV9ATL9</accession>
<dbReference type="RefSeq" id="WP_381164476.1">
    <property type="nucleotide sequence ID" value="NZ_JBHSFK010000014.1"/>
</dbReference>
<gene>
    <name evidence="6" type="ORF">ACFPIH_22060</name>
</gene>
<dbReference type="InterPro" id="IPR036962">
    <property type="entry name" value="Glyco_hydro_3_N_sf"/>
</dbReference>
<evidence type="ECO:0000313" key="7">
    <source>
        <dbReference type="Proteomes" id="UP001595839"/>
    </source>
</evidence>
<dbReference type="InterPro" id="IPR019800">
    <property type="entry name" value="Glyco_hydro_3_AS"/>
</dbReference>
<dbReference type="InterPro" id="IPR036881">
    <property type="entry name" value="Glyco_hydro_3_C_sf"/>
</dbReference>